<keyword evidence="1" id="KW-1133">Transmembrane helix</keyword>
<feature type="transmembrane region" description="Helical" evidence="1">
    <location>
        <begin position="171"/>
        <end position="191"/>
    </location>
</feature>
<organism evidence="2 3">
    <name type="scientific">Corynebacterium glucuronolyticum</name>
    <dbReference type="NCBI Taxonomy" id="39791"/>
    <lineage>
        <taxon>Bacteria</taxon>
        <taxon>Bacillati</taxon>
        <taxon>Actinomycetota</taxon>
        <taxon>Actinomycetes</taxon>
        <taxon>Mycobacteriales</taxon>
        <taxon>Corynebacteriaceae</taxon>
        <taxon>Corynebacterium</taxon>
    </lineage>
</organism>
<dbReference type="AlphaFoldDB" id="A0A7T4JVV6"/>
<dbReference type="OrthoDB" id="4420878at2"/>
<dbReference type="InterPro" id="IPR006938">
    <property type="entry name" value="DUF624"/>
</dbReference>
<feature type="transmembrane region" description="Helical" evidence="1">
    <location>
        <begin position="148"/>
        <end position="165"/>
    </location>
</feature>
<evidence type="ECO:0000313" key="2">
    <source>
        <dbReference type="EMBL" id="QQB47265.1"/>
    </source>
</evidence>
<keyword evidence="1" id="KW-0812">Transmembrane</keyword>
<name>A0A7T4JVV6_9CORY</name>
<dbReference type="GeneID" id="92760911"/>
<dbReference type="RefSeq" id="WP_084036538.1">
    <property type="nucleotide sequence ID" value="NZ_CP066007.1"/>
</dbReference>
<feature type="transmembrane region" description="Helical" evidence="1">
    <location>
        <begin position="73"/>
        <end position="93"/>
    </location>
</feature>
<gene>
    <name evidence="2" type="ORF">I6I10_05005</name>
</gene>
<reference evidence="2 3" key="1">
    <citation type="submission" date="2020-12" db="EMBL/GenBank/DDBJ databases">
        <title>FDA dAtabase for Regulatory Grade micrObial Sequences (FDA-ARGOS): Supporting development and validation of Infectious Disease Dx tests.</title>
        <authorList>
            <person name="Sproer C."/>
            <person name="Gronow S."/>
            <person name="Severitt S."/>
            <person name="Schroder I."/>
            <person name="Tallon L."/>
            <person name="Sadzewicz L."/>
            <person name="Zhao X."/>
            <person name="Boylan J."/>
            <person name="Ott S."/>
            <person name="Bowen H."/>
            <person name="Vavikolanu K."/>
            <person name="Mehta A."/>
            <person name="Aluvathingal J."/>
            <person name="Nadendla S."/>
            <person name="Lowell S."/>
            <person name="Myers T."/>
            <person name="Yan Y."/>
            <person name="Sichtig H."/>
        </authorList>
    </citation>
    <scope>NUCLEOTIDE SEQUENCE [LARGE SCALE GENOMIC DNA]</scope>
    <source>
        <strain evidence="2 3">FDAARGOS_1053</strain>
    </source>
</reference>
<accession>A0A7T4JVV6</accession>
<dbReference type="Pfam" id="PF04854">
    <property type="entry name" value="DUF624"/>
    <property type="match status" value="1"/>
</dbReference>
<protein>
    <submittedName>
        <fullName evidence="2">DUF624 domain-containing protein</fullName>
    </submittedName>
</protein>
<dbReference type="Proteomes" id="UP000596145">
    <property type="component" value="Chromosome"/>
</dbReference>
<dbReference type="EMBL" id="CP066007">
    <property type="protein sequence ID" value="QQB47265.1"/>
    <property type="molecule type" value="Genomic_DNA"/>
</dbReference>
<evidence type="ECO:0000256" key="1">
    <source>
        <dbReference type="SAM" id="Phobius"/>
    </source>
</evidence>
<evidence type="ECO:0000313" key="3">
    <source>
        <dbReference type="Proteomes" id="UP000596145"/>
    </source>
</evidence>
<proteinExistence type="predicted"/>
<feature type="transmembrane region" description="Helical" evidence="1">
    <location>
        <begin position="105"/>
        <end position="128"/>
    </location>
</feature>
<keyword evidence="1" id="KW-0472">Membrane</keyword>
<sequence>MFSPDSRFYAAFSLAADLVIVNFCMVIASLPIITAGAATKAGAYVTRQLAHDEGSRPFATFWKAFRASFLPPTGYFVGTTCIAVLGIYEIYVIRGAGEGLISPMAALVLESGIWSGLIILTIITVRFYPKCSLKGAVLDAMRDLPRTLLAALGLAALPIVALTTSVGLGMIITYVVLVGLALPWYVAGLILK</sequence>
<feature type="transmembrane region" description="Helical" evidence="1">
    <location>
        <begin position="12"/>
        <end position="38"/>
    </location>
</feature>